<dbReference type="GeneID" id="54783554"/>
<dbReference type="RefSeq" id="XP_034010306.1">
    <property type="nucleotide sequence ID" value="XM_034157827.1"/>
</dbReference>
<dbReference type="Gene3D" id="1.25.40.20">
    <property type="entry name" value="Ankyrin repeat-containing domain"/>
    <property type="match status" value="1"/>
</dbReference>
<dbReference type="SUPFAM" id="SSF48403">
    <property type="entry name" value="Ankyrin repeat"/>
    <property type="match status" value="1"/>
</dbReference>
<keyword evidence="2 3" id="KW-0040">ANK repeat</keyword>
<organism evidence="5 6">
    <name type="scientific">Diutina rugosa</name>
    <name type="common">Yeast</name>
    <name type="synonym">Candida rugosa</name>
    <dbReference type="NCBI Taxonomy" id="5481"/>
    <lineage>
        <taxon>Eukaryota</taxon>
        <taxon>Fungi</taxon>
        <taxon>Dikarya</taxon>
        <taxon>Ascomycota</taxon>
        <taxon>Saccharomycotina</taxon>
        <taxon>Pichiomycetes</taxon>
        <taxon>Debaryomycetaceae</taxon>
        <taxon>Diutina</taxon>
    </lineage>
</organism>
<feature type="compositionally biased region" description="Basic and acidic residues" evidence="4">
    <location>
        <begin position="195"/>
        <end position="205"/>
    </location>
</feature>
<dbReference type="EMBL" id="SWFT01000149">
    <property type="protein sequence ID" value="KAA8898049.1"/>
    <property type="molecule type" value="Genomic_DNA"/>
</dbReference>
<proteinExistence type="predicted"/>
<dbReference type="PROSITE" id="PS50088">
    <property type="entry name" value="ANK_REPEAT"/>
    <property type="match status" value="1"/>
</dbReference>
<evidence type="ECO:0000256" key="2">
    <source>
        <dbReference type="ARBA" id="ARBA00023043"/>
    </source>
</evidence>
<dbReference type="GO" id="GO:0004842">
    <property type="term" value="F:ubiquitin-protein transferase activity"/>
    <property type="evidence" value="ECO:0007669"/>
    <property type="project" value="TreeGrafter"/>
</dbReference>
<evidence type="ECO:0000256" key="4">
    <source>
        <dbReference type="SAM" id="MobiDB-lite"/>
    </source>
</evidence>
<evidence type="ECO:0000256" key="1">
    <source>
        <dbReference type="ARBA" id="ARBA00022737"/>
    </source>
</evidence>
<evidence type="ECO:0000313" key="5">
    <source>
        <dbReference type="EMBL" id="KAA8898049.1"/>
    </source>
</evidence>
<feature type="repeat" description="ANK" evidence="3">
    <location>
        <begin position="32"/>
        <end position="64"/>
    </location>
</feature>
<keyword evidence="1" id="KW-0677">Repeat</keyword>
<dbReference type="InterPro" id="IPR036770">
    <property type="entry name" value="Ankyrin_rpt-contain_sf"/>
</dbReference>
<evidence type="ECO:0008006" key="7">
    <source>
        <dbReference type="Google" id="ProtNLM"/>
    </source>
</evidence>
<feature type="region of interest" description="Disordered" evidence="4">
    <location>
        <begin position="136"/>
        <end position="224"/>
    </location>
</feature>
<name>A0A642UFI3_DIURU</name>
<feature type="compositionally biased region" description="Basic and acidic residues" evidence="4">
    <location>
        <begin position="136"/>
        <end position="161"/>
    </location>
</feature>
<dbReference type="SMART" id="SM00248">
    <property type="entry name" value="ANK"/>
    <property type="match status" value="2"/>
</dbReference>
<protein>
    <recommendedName>
        <fullName evidence="7">Ankyrin repeat-containing protein</fullName>
    </recommendedName>
</protein>
<sequence length="224" mass="25538">MVNVWIAAADNNTSVVNEFLTQGGSPNAKDHNGYTPIHAAASYGHLDLLQLLISRGGDVNVQDNEGDTPLHHVEDLKTAIALVKEYKADCTIKNSDGLTAAEFIEEDDEHPEIVKFLKNYGQGIDLETELVNEQLRKEEEERMKPRKRSANDATRHADQFDVKYTMENPEDIPEEISQDKKQQLEQILNSENPEEGLRDFLRQTVRESMLSQEEQSSYKRQRDQ</sequence>
<dbReference type="InterPro" id="IPR002110">
    <property type="entry name" value="Ankyrin_rpt"/>
</dbReference>
<reference evidence="5 6" key="1">
    <citation type="submission" date="2019-07" db="EMBL/GenBank/DDBJ databases">
        <title>Genome assembly of two rare yeast pathogens: Diutina rugosa and Trichomonascus ciferrii.</title>
        <authorList>
            <person name="Mixao V."/>
            <person name="Saus E."/>
            <person name="Hansen A."/>
            <person name="Lass-Flor C."/>
            <person name="Gabaldon T."/>
        </authorList>
    </citation>
    <scope>NUCLEOTIDE SEQUENCE [LARGE SCALE GENOMIC DNA]</scope>
    <source>
        <strain evidence="5 6">CBS 613</strain>
    </source>
</reference>
<dbReference type="AlphaFoldDB" id="A0A642UFI3"/>
<accession>A0A642UFI3</accession>
<dbReference type="GO" id="GO:0085020">
    <property type="term" value="P:protein K6-linked ubiquitination"/>
    <property type="evidence" value="ECO:0007669"/>
    <property type="project" value="TreeGrafter"/>
</dbReference>
<dbReference type="OrthoDB" id="19174at2759"/>
<dbReference type="Pfam" id="PF12796">
    <property type="entry name" value="Ank_2"/>
    <property type="match status" value="1"/>
</dbReference>
<evidence type="ECO:0000313" key="6">
    <source>
        <dbReference type="Proteomes" id="UP000449547"/>
    </source>
</evidence>
<dbReference type="PANTHER" id="PTHR24171">
    <property type="entry name" value="ANKYRIN REPEAT DOMAIN-CONTAINING PROTEIN 39-RELATED"/>
    <property type="match status" value="1"/>
</dbReference>
<dbReference type="PROSITE" id="PS50297">
    <property type="entry name" value="ANK_REP_REGION"/>
    <property type="match status" value="1"/>
</dbReference>
<dbReference type="OMA" id="TPLHHCE"/>
<evidence type="ECO:0000256" key="3">
    <source>
        <dbReference type="PROSITE-ProRule" id="PRU00023"/>
    </source>
</evidence>
<dbReference type="Proteomes" id="UP000449547">
    <property type="component" value="Unassembled WGS sequence"/>
</dbReference>
<dbReference type="PANTHER" id="PTHR24171:SF8">
    <property type="entry name" value="BRCA1-ASSOCIATED RING DOMAIN PROTEIN 1"/>
    <property type="match status" value="1"/>
</dbReference>
<keyword evidence="6" id="KW-1185">Reference proteome</keyword>
<comment type="caution">
    <text evidence="5">The sequence shown here is derived from an EMBL/GenBank/DDBJ whole genome shotgun (WGS) entry which is preliminary data.</text>
</comment>
<dbReference type="VEuPathDB" id="FungiDB:DIURU_004903"/>
<gene>
    <name evidence="5" type="ORF">DIURU_004903</name>
</gene>